<dbReference type="Gene3D" id="3.30.565.10">
    <property type="entry name" value="Histidine kinase-like ATPase, C-terminal domain"/>
    <property type="match status" value="1"/>
</dbReference>
<reference evidence="10" key="1">
    <citation type="submission" date="2016-10" db="EMBL/GenBank/DDBJ databases">
        <authorList>
            <person name="Varghese N."/>
            <person name="Submissions S."/>
        </authorList>
    </citation>
    <scope>NUCLEOTIDE SEQUENCE [LARGE SCALE GENOMIC DNA]</scope>
    <source>
        <strain evidence="10">Mob M</strain>
    </source>
</reference>
<dbReference type="Pfam" id="PF01590">
    <property type="entry name" value="GAF"/>
    <property type="match status" value="1"/>
</dbReference>
<dbReference type="InterPro" id="IPR003594">
    <property type="entry name" value="HATPase_dom"/>
</dbReference>
<keyword evidence="10" id="KW-1185">Reference proteome</keyword>
<dbReference type="SMART" id="SM00065">
    <property type="entry name" value="GAF"/>
    <property type="match status" value="1"/>
</dbReference>
<dbReference type="InterPro" id="IPR005467">
    <property type="entry name" value="His_kinase_dom"/>
</dbReference>
<feature type="domain" description="PAS" evidence="7">
    <location>
        <begin position="437"/>
        <end position="486"/>
    </location>
</feature>
<dbReference type="Proteomes" id="UP000198535">
    <property type="component" value="Unassembled WGS sequence"/>
</dbReference>
<dbReference type="InterPro" id="IPR052162">
    <property type="entry name" value="Sensor_kinase/Photoreceptor"/>
</dbReference>
<evidence type="ECO:0000259" key="7">
    <source>
        <dbReference type="PROSITE" id="PS50112"/>
    </source>
</evidence>
<dbReference type="Pfam" id="PF02518">
    <property type="entry name" value="HATPase_c"/>
    <property type="match status" value="1"/>
</dbReference>
<gene>
    <name evidence="9" type="ORF">SAMN04488696_1773</name>
</gene>
<dbReference type="InterPro" id="IPR029016">
    <property type="entry name" value="GAF-like_dom_sf"/>
</dbReference>
<dbReference type="Pfam" id="PF13426">
    <property type="entry name" value="PAS_9"/>
    <property type="match status" value="3"/>
</dbReference>
<dbReference type="InterPro" id="IPR035965">
    <property type="entry name" value="PAS-like_dom_sf"/>
</dbReference>
<evidence type="ECO:0000313" key="9">
    <source>
        <dbReference type="EMBL" id="SFM59461.1"/>
    </source>
</evidence>
<name>A0A1I4S4Z0_9EURY</name>
<dbReference type="AlphaFoldDB" id="A0A1I4S4Z0"/>
<evidence type="ECO:0000256" key="4">
    <source>
        <dbReference type="ARBA" id="ARBA00022679"/>
    </source>
</evidence>
<dbReference type="RefSeq" id="WP_091936113.1">
    <property type="nucleotide sequence ID" value="NZ_FOUJ01000003.1"/>
</dbReference>
<keyword evidence="4" id="KW-0808">Transferase</keyword>
<evidence type="ECO:0000259" key="8">
    <source>
        <dbReference type="PROSITE" id="PS50113"/>
    </source>
</evidence>
<dbReference type="Gene3D" id="3.30.450.40">
    <property type="match status" value="1"/>
</dbReference>
<dbReference type="SUPFAM" id="SSF55781">
    <property type="entry name" value="GAF domain-like"/>
    <property type="match status" value="1"/>
</dbReference>
<keyword evidence="5" id="KW-0418">Kinase</keyword>
<dbReference type="GO" id="GO:0000155">
    <property type="term" value="F:phosphorelay sensor kinase activity"/>
    <property type="evidence" value="ECO:0007669"/>
    <property type="project" value="InterPro"/>
</dbReference>
<accession>A0A1I4S4Z0</accession>
<dbReference type="InterPro" id="IPR000700">
    <property type="entry name" value="PAS-assoc_C"/>
</dbReference>
<feature type="domain" description="PAS" evidence="7">
    <location>
        <begin position="19"/>
        <end position="70"/>
    </location>
</feature>
<dbReference type="SMART" id="SM00086">
    <property type="entry name" value="PAC"/>
    <property type="match status" value="3"/>
</dbReference>
<keyword evidence="3" id="KW-0597">Phosphoprotein</keyword>
<dbReference type="CDD" id="cd00075">
    <property type="entry name" value="HATPase"/>
    <property type="match status" value="1"/>
</dbReference>
<evidence type="ECO:0000256" key="3">
    <source>
        <dbReference type="ARBA" id="ARBA00022553"/>
    </source>
</evidence>
<evidence type="ECO:0000259" key="6">
    <source>
        <dbReference type="PROSITE" id="PS50109"/>
    </source>
</evidence>
<feature type="domain" description="PAC" evidence="8">
    <location>
        <begin position="633"/>
        <end position="683"/>
    </location>
</feature>
<dbReference type="PROSITE" id="PS50112">
    <property type="entry name" value="PAS"/>
    <property type="match status" value="4"/>
</dbReference>
<feature type="domain" description="PAS" evidence="7">
    <location>
        <begin position="561"/>
        <end position="631"/>
    </location>
</feature>
<dbReference type="PROSITE" id="PS50109">
    <property type="entry name" value="HIS_KIN"/>
    <property type="match status" value="1"/>
</dbReference>
<feature type="domain" description="PAC" evidence="8">
    <location>
        <begin position="510"/>
        <end position="560"/>
    </location>
</feature>
<dbReference type="SUPFAM" id="SSF47384">
    <property type="entry name" value="Homodimeric domain of signal transducing histidine kinase"/>
    <property type="match status" value="1"/>
</dbReference>
<organism evidence="9 10">
    <name type="scientific">Methanolobus profundi</name>
    <dbReference type="NCBI Taxonomy" id="487685"/>
    <lineage>
        <taxon>Archaea</taxon>
        <taxon>Methanobacteriati</taxon>
        <taxon>Methanobacteriota</taxon>
        <taxon>Stenosarchaea group</taxon>
        <taxon>Methanomicrobia</taxon>
        <taxon>Methanosarcinales</taxon>
        <taxon>Methanosarcinaceae</taxon>
        <taxon>Methanolobus</taxon>
    </lineage>
</organism>
<dbReference type="InterPro" id="IPR003018">
    <property type="entry name" value="GAF"/>
</dbReference>
<dbReference type="EMBL" id="FOUJ01000003">
    <property type="protein sequence ID" value="SFM59461.1"/>
    <property type="molecule type" value="Genomic_DNA"/>
</dbReference>
<dbReference type="NCBIfam" id="TIGR00229">
    <property type="entry name" value="sensory_box"/>
    <property type="match status" value="3"/>
</dbReference>
<dbReference type="SUPFAM" id="SSF55874">
    <property type="entry name" value="ATPase domain of HSP90 chaperone/DNA topoisomerase II/histidine kinase"/>
    <property type="match status" value="1"/>
</dbReference>
<dbReference type="InterPro" id="IPR001610">
    <property type="entry name" value="PAC"/>
</dbReference>
<evidence type="ECO:0000256" key="1">
    <source>
        <dbReference type="ARBA" id="ARBA00000085"/>
    </source>
</evidence>
<dbReference type="STRING" id="487685.SAMN04488696_1773"/>
<dbReference type="InterPro" id="IPR000014">
    <property type="entry name" value="PAS"/>
</dbReference>
<dbReference type="PANTHER" id="PTHR43304">
    <property type="entry name" value="PHYTOCHROME-LIKE PROTEIN CPH1"/>
    <property type="match status" value="1"/>
</dbReference>
<dbReference type="Gene3D" id="3.30.450.20">
    <property type="entry name" value="PAS domain"/>
    <property type="match status" value="4"/>
</dbReference>
<dbReference type="CDD" id="cd00130">
    <property type="entry name" value="PAS"/>
    <property type="match status" value="4"/>
</dbReference>
<evidence type="ECO:0000313" key="10">
    <source>
        <dbReference type="Proteomes" id="UP000198535"/>
    </source>
</evidence>
<dbReference type="PRINTS" id="PR00344">
    <property type="entry name" value="BCTRLSENSOR"/>
</dbReference>
<evidence type="ECO:0000256" key="5">
    <source>
        <dbReference type="ARBA" id="ARBA00022777"/>
    </source>
</evidence>
<feature type="domain" description="PAS" evidence="7">
    <location>
        <begin position="182"/>
        <end position="213"/>
    </location>
</feature>
<dbReference type="InterPro" id="IPR036890">
    <property type="entry name" value="HATPase_C_sf"/>
</dbReference>
<dbReference type="EC" id="2.7.13.3" evidence="2"/>
<evidence type="ECO:0000256" key="2">
    <source>
        <dbReference type="ARBA" id="ARBA00012438"/>
    </source>
</evidence>
<proteinExistence type="predicted"/>
<feature type="domain" description="PAC" evidence="8">
    <location>
        <begin position="220"/>
        <end position="272"/>
    </location>
</feature>
<dbReference type="Gene3D" id="1.10.287.130">
    <property type="match status" value="1"/>
</dbReference>
<dbReference type="PROSITE" id="PS50113">
    <property type="entry name" value="PAC"/>
    <property type="match status" value="3"/>
</dbReference>
<dbReference type="SMART" id="SM00091">
    <property type="entry name" value="PAS"/>
    <property type="match status" value="4"/>
</dbReference>
<dbReference type="PANTHER" id="PTHR43304:SF1">
    <property type="entry name" value="PAC DOMAIN-CONTAINING PROTEIN"/>
    <property type="match status" value="1"/>
</dbReference>
<dbReference type="InterPro" id="IPR013655">
    <property type="entry name" value="PAS_fold_3"/>
</dbReference>
<dbReference type="InterPro" id="IPR036097">
    <property type="entry name" value="HisK_dim/P_sf"/>
</dbReference>
<comment type="catalytic activity">
    <reaction evidence="1">
        <text>ATP + protein L-histidine = ADP + protein N-phospho-L-histidine.</text>
        <dbReference type="EC" id="2.7.13.3"/>
    </reaction>
</comment>
<dbReference type="InterPro" id="IPR004358">
    <property type="entry name" value="Sig_transdc_His_kin-like_C"/>
</dbReference>
<protein>
    <recommendedName>
        <fullName evidence="2">histidine kinase</fullName>
        <ecNumber evidence="2">2.7.13.3</ecNumber>
    </recommendedName>
</protein>
<sequence length="918" mass="102653">MAVDQDEGNCKYCIFPETSASVHHNVLSRLDIGLISLDKDDRLIHFNEMVRNVTGIEETEVIGKELNDLVATCGHSASSFFRHLLRTRQCSTQINNVPFKIVAHDGSLKYLSCEYIPCHNEGSTSNGALFLLKDETISTICSNNCIFDDQKTNASHLPFVSFLWKCDDVWSVEYVSDNIVQFGYAPEELVSGGLDYADIVHPDHLEALMDMVDGFNGNYFSHEYMLLTSEGEPRWVLERSYAVRDDVGNITHFHGAVLDIHERKSSEKELASMNLQEKALSKLGGHALSCNDIDALMNYAVKLVAETLGMKFGMIMEKISDDRFLLRYGYGLSEWCVGSAIVDGNSSSQAGFTAVSGKPVILEDIEKETRFKVPHFLHKHGVVSGASVVIGTNNEPFGVLCAHTDEKVHFSDHDINFLQSVSNILAESIGLRETIGSLELYKKLMNQSNDYIMVLDTITKKFSYVSDRVIQDLGYSESELMSQSVFDPECFMKTLDMFEIIRKAADEGTFLVGSEFVRKNGSSFPVEISFSFVENEGKIYMVLIGRDMTEKKKAHQILSESETKLSAIFDNASDLICLSDMDGIILQVNRAMAETMGYQSNELIGVAMVDVTSPEFRADVPKIMAEIIEKGPVTVEVDLLNNNGDTLPMEIKAQVIAYNGKQRILSIGRDITERRVLENAIREHADQLEYSNGIKDMFADVTSHDLIGSVSLIEGFVDYLSSIEENSEKKHILGNIHDSAEKLRRTIHSASVFARMNSSREMELQTIDLRFVFRSSLDRLFDRAVRRNIGVVLNSPEPCPAYMNPIIEEVFFNLMSNAIKYSPDGSEVVVDIFPDGDRWKVSVSDHGPGISDKDRSRIFERFSRADDSGISGKGLGLAISRMALKCHGEELHVEDNAGGKGSTFWFNVRVSDEFDNFQ</sequence>
<dbReference type="SMART" id="SM00387">
    <property type="entry name" value="HATPase_c"/>
    <property type="match status" value="1"/>
</dbReference>
<dbReference type="Pfam" id="PF08447">
    <property type="entry name" value="PAS_3"/>
    <property type="match status" value="1"/>
</dbReference>
<feature type="domain" description="Histidine kinase" evidence="6">
    <location>
        <begin position="701"/>
        <end position="912"/>
    </location>
</feature>
<dbReference type="OrthoDB" id="8127at2157"/>
<dbReference type="SUPFAM" id="SSF55785">
    <property type="entry name" value="PYP-like sensor domain (PAS domain)"/>
    <property type="match status" value="4"/>
</dbReference>